<feature type="transmembrane region" description="Helical" evidence="5">
    <location>
        <begin position="182"/>
        <end position="203"/>
    </location>
</feature>
<keyword evidence="3 5" id="KW-1133">Transmembrane helix</keyword>
<evidence type="ECO:0000313" key="8">
    <source>
        <dbReference type="Proteomes" id="UP000287853"/>
    </source>
</evidence>
<dbReference type="Pfam" id="PF04932">
    <property type="entry name" value="Wzy_C"/>
    <property type="match status" value="1"/>
</dbReference>
<keyword evidence="7" id="KW-0436">Ligase</keyword>
<dbReference type="InterPro" id="IPR007016">
    <property type="entry name" value="O-antigen_ligase-rel_domated"/>
</dbReference>
<evidence type="ECO:0000313" key="7">
    <source>
        <dbReference type="EMBL" id="RWX46653.1"/>
    </source>
</evidence>
<protein>
    <submittedName>
        <fullName evidence="7">O-antigen ligase like membrane protein</fullName>
    </submittedName>
</protein>
<evidence type="ECO:0000256" key="1">
    <source>
        <dbReference type="ARBA" id="ARBA00004141"/>
    </source>
</evidence>
<feature type="transmembrane region" description="Helical" evidence="5">
    <location>
        <begin position="128"/>
        <end position="147"/>
    </location>
</feature>
<feature type="transmembrane region" description="Helical" evidence="5">
    <location>
        <begin position="245"/>
        <end position="263"/>
    </location>
</feature>
<evidence type="ECO:0000256" key="5">
    <source>
        <dbReference type="SAM" id="Phobius"/>
    </source>
</evidence>
<dbReference type="Proteomes" id="UP000287853">
    <property type="component" value="Unassembled WGS sequence"/>
</dbReference>
<keyword evidence="2 5" id="KW-0812">Transmembrane</keyword>
<evidence type="ECO:0000256" key="4">
    <source>
        <dbReference type="ARBA" id="ARBA00023136"/>
    </source>
</evidence>
<feature type="transmembrane region" description="Helical" evidence="5">
    <location>
        <begin position="153"/>
        <end position="173"/>
    </location>
</feature>
<dbReference type="InterPro" id="IPR051533">
    <property type="entry name" value="WaaL-like"/>
</dbReference>
<accession>A0A444J0X0</accession>
<reference evidence="7 8" key="1">
    <citation type="submission" date="2017-01" db="EMBL/GenBank/DDBJ databases">
        <title>The cable genome- insights into the physiology and evolution of filamentous bacteria capable of sulfide oxidation via long distance electron transfer.</title>
        <authorList>
            <person name="Schreiber L."/>
            <person name="Bjerg J.T."/>
            <person name="Boggild A."/>
            <person name="Van De Vossenberg J."/>
            <person name="Meysman F."/>
            <person name="Nielsen L.P."/>
            <person name="Schramm A."/>
            <person name="Kjeldsen K.U."/>
        </authorList>
    </citation>
    <scope>NUCLEOTIDE SEQUENCE [LARGE SCALE GENOMIC DNA]</scope>
    <source>
        <strain evidence="7">MCF</strain>
    </source>
</reference>
<evidence type="ECO:0000259" key="6">
    <source>
        <dbReference type="Pfam" id="PF04932"/>
    </source>
</evidence>
<dbReference type="GO" id="GO:0016020">
    <property type="term" value="C:membrane"/>
    <property type="evidence" value="ECO:0007669"/>
    <property type="project" value="UniProtKB-SubCell"/>
</dbReference>
<organism evidence="7 8">
    <name type="scientific">Candidatus Electrothrix aarhusensis</name>
    <dbReference type="NCBI Taxonomy" id="1859131"/>
    <lineage>
        <taxon>Bacteria</taxon>
        <taxon>Pseudomonadati</taxon>
        <taxon>Thermodesulfobacteriota</taxon>
        <taxon>Desulfobulbia</taxon>
        <taxon>Desulfobulbales</taxon>
        <taxon>Desulfobulbaceae</taxon>
        <taxon>Candidatus Electrothrix</taxon>
    </lineage>
</organism>
<comment type="subcellular location">
    <subcellularLocation>
        <location evidence="1">Membrane</location>
        <topology evidence="1">Multi-pass membrane protein</topology>
    </subcellularLocation>
</comment>
<feature type="transmembrane region" description="Helical" evidence="5">
    <location>
        <begin position="293"/>
        <end position="310"/>
    </location>
</feature>
<feature type="transmembrane region" description="Helical" evidence="5">
    <location>
        <begin position="476"/>
        <end position="495"/>
    </location>
</feature>
<evidence type="ECO:0000256" key="2">
    <source>
        <dbReference type="ARBA" id="ARBA00022692"/>
    </source>
</evidence>
<feature type="transmembrane region" description="Helical" evidence="5">
    <location>
        <begin position="317"/>
        <end position="336"/>
    </location>
</feature>
<dbReference type="EMBL" id="MTKO01000055">
    <property type="protein sequence ID" value="RWX46653.1"/>
    <property type="molecule type" value="Genomic_DNA"/>
</dbReference>
<feature type="transmembrane region" description="Helical" evidence="5">
    <location>
        <begin position="65"/>
        <end position="85"/>
    </location>
</feature>
<feature type="transmembrane region" description="Helical" evidence="5">
    <location>
        <begin position="39"/>
        <end position="58"/>
    </location>
</feature>
<dbReference type="PANTHER" id="PTHR37422:SF13">
    <property type="entry name" value="LIPOPOLYSACCHARIDE BIOSYNTHESIS PROTEIN PA4999-RELATED"/>
    <property type="match status" value="1"/>
</dbReference>
<sequence>MERVSQIPCSPFDTLPVFWLIGGLTVLFFFATGVVFTPWYISAAIFAAALLSTLIILNPVRGAHLLILLVPVTVFSVGFIIRAPWNYEIAGRYADKFPVFTPVVFLTVTGLLLTKFAKLKRIDFSDPLVLSTLLLLVYATLSLAWSANPGHSLFQLFCFLLNFFVYLVMMSLVRNEDEYHSFLWTWMISMAIQSIIAVGLFAYESVDFIYQILPNFLFQFKVYGGLLLATGAPNPAAALQDFHETSLLTNMAAALAFGMAVNLNKRGKKFLLLIILFLFFLFITLRTESRAGIGSMLVMLTMLALLIPQFKRHRLKIAVVFLLCAGSIYSMTHIYLHTMTEVEKMPRMVFIINKIIGGDRLIDTAHKDKKQGRMYMYKRSFRTLFSDNPLRGLGVGNLTYLVQLPHAHSLYFSLILDFGLAGCIFLAVLAKTLLHRCYLIMKLPDNRARTMALAATAGLTGAAVHCLVDFSYNYTSIWLFLGFVMSSYKVALSVGGKNSENEQINIRNISTSISS</sequence>
<feature type="transmembrane region" description="Helical" evidence="5">
    <location>
        <begin position="451"/>
        <end position="470"/>
    </location>
</feature>
<dbReference type="PANTHER" id="PTHR37422">
    <property type="entry name" value="TEICHURONIC ACID BIOSYNTHESIS PROTEIN TUAE"/>
    <property type="match status" value="1"/>
</dbReference>
<evidence type="ECO:0000256" key="3">
    <source>
        <dbReference type="ARBA" id="ARBA00022989"/>
    </source>
</evidence>
<feature type="transmembrane region" description="Helical" evidence="5">
    <location>
        <begin position="12"/>
        <end position="33"/>
    </location>
</feature>
<feature type="transmembrane region" description="Helical" evidence="5">
    <location>
        <begin position="270"/>
        <end position="287"/>
    </location>
</feature>
<dbReference type="AlphaFoldDB" id="A0A444J0X0"/>
<feature type="transmembrane region" description="Helical" evidence="5">
    <location>
        <begin position="97"/>
        <end position="116"/>
    </location>
</feature>
<name>A0A444J0X0_9BACT</name>
<feature type="domain" description="O-antigen ligase-related" evidence="6">
    <location>
        <begin position="276"/>
        <end position="426"/>
    </location>
</feature>
<keyword evidence="4 5" id="KW-0472">Membrane</keyword>
<feature type="transmembrane region" description="Helical" evidence="5">
    <location>
        <begin position="410"/>
        <end position="430"/>
    </location>
</feature>
<gene>
    <name evidence="7" type="ORF">H206_02533</name>
</gene>
<proteinExistence type="predicted"/>
<comment type="caution">
    <text evidence="7">The sequence shown here is derived from an EMBL/GenBank/DDBJ whole genome shotgun (WGS) entry which is preliminary data.</text>
</comment>
<dbReference type="GO" id="GO:0016874">
    <property type="term" value="F:ligase activity"/>
    <property type="evidence" value="ECO:0007669"/>
    <property type="project" value="UniProtKB-KW"/>
</dbReference>
<keyword evidence="8" id="KW-1185">Reference proteome</keyword>